<dbReference type="SMART" id="SM00331">
    <property type="entry name" value="PP2C_SIG"/>
    <property type="match status" value="1"/>
</dbReference>
<evidence type="ECO:0000256" key="1">
    <source>
        <dbReference type="ARBA" id="ARBA00022801"/>
    </source>
</evidence>
<dbReference type="Pfam" id="PF00672">
    <property type="entry name" value="HAMP"/>
    <property type="match status" value="1"/>
</dbReference>
<dbReference type="InterPro" id="IPR052016">
    <property type="entry name" value="Bact_Sigma-Reg"/>
</dbReference>
<feature type="transmembrane region" description="Helical" evidence="3">
    <location>
        <begin position="284"/>
        <end position="307"/>
    </location>
</feature>
<evidence type="ECO:0000313" key="6">
    <source>
        <dbReference type="EMBL" id="MBD0415472.1"/>
    </source>
</evidence>
<dbReference type="GO" id="GO:0016791">
    <property type="term" value="F:phosphatase activity"/>
    <property type="evidence" value="ECO:0007669"/>
    <property type="project" value="TreeGrafter"/>
</dbReference>
<dbReference type="PANTHER" id="PTHR43156">
    <property type="entry name" value="STAGE II SPORULATION PROTEIN E-RELATED"/>
    <property type="match status" value="1"/>
</dbReference>
<keyword evidence="3" id="KW-0472">Membrane</keyword>
<keyword evidence="2" id="KW-0175">Coiled coil</keyword>
<dbReference type="GO" id="GO:0016020">
    <property type="term" value="C:membrane"/>
    <property type="evidence" value="ECO:0007669"/>
    <property type="project" value="InterPro"/>
</dbReference>
<proteinExistence type="predicted"/>
<reference evidence="6" key="1">
    <citation type="submission" date="2020-09" db="EMBL/GenBank/DDBJ databases">
        <title>Genome seq and assembly of Tianweitania sp.</title>
        <authorList>
            <person name="Chhetri G."/>
        </authorList>
    </citation>
    <scope>NUCLEOTIDE SEQUENCE</scope>
    <source>
        <strain evidence="6">Rool2</strain>
    </source>
</reference>
<dbReference type="Pfam" id="PF07228">
    <property type="entry name" value="SpoIIE"/>
    <property type="match status" value="1"/>
</dbReference>
<dbReference type="PANTHER" id="PTHR43156:SF2">
    <property type="entry name" value="STAGE II SPORULATION PROTEIN E"/>
    <property type="match status" value="1"/>
</dbReference>
<feature type="domain" description="HAMP" evidence="4">
    <location>
        <begin position="308"/>
        <end position="363"/>
    </location>
</feature>
<keyword evidence="3" id="KW-0812">Transmembrane</keyword>
<dbReference type="SMART" id="SM00304">
    <property type="entry name" value="HAMP"/>
    <property type="match status" value="1"/>
</dbReference>
<dbReference type="PROSITE" id="PS51746">
    <property type="entry name" value="PPM_2"/>
    <property type="match status" value="1"/>
</dbReference>
<gene>
    <name evidence="6" type="ORF">ICI42_12455</name>
</gene>
<keyword evidence="3" id="KW-1133">Transmembrane helix</keyword>
<feature type="coiled-coil region" evidence="2">
    <location>
        <begin position="373"/>
        <end position="403"/>
    </location>
</feature>
<dbReference type="RefSeq" id="WP_188164889.1">
    <property type="nucleotide sequence ID" value="NZ_JACVVX010000003.1"/>
</dbReference>
<dbReference type="InterPro" id="IPR003660">
    <property type="entry name" value="HAMP_dom"/>
</dbReference>
<dbReference type="Gene3D" id="6.10.340.10">
    <property type="match status" value="1"/>
</dbReference>
<evidence type="ECO:0000256" key="2">
    <source>
        <dbReference type="SAM" id="Coils"/>
    </source>
</evidence>
<dbReference type="CDD" id="cd06225">
    <property type="entry name" value="HAMP"/>
    <property type="match status" value="1"/>
</dbReference>
<dbReference type="SUPFAM" id="SSF81606">
    <property type="entry name" value="PP2C-like"/>
    <property type="match status" value="1"/>
</dbReference>
<organism evidence="6 7">
    <name type="scientific">Oryzicola mucosus</name>
    <dbReference type="NCBI Taxonomy" id="2767425"/>
    <lineage>
        <taxon>Bacteria</taxon>
        <taxon>Pseudomonadati</taxon>
        <taxon>Pseudomonadota</taxon>
        <taxon>Alphaproteobacteria</taxon>
        <taxon>Hyphomicrobiales</taxon>
        <taxon>Phyllobacteriaceae</taxon>
        <taxon>Oryzicola</taxon>
    </lineage>
</organism>
<dbReference type="InterPro" id="IPR001932">
    <property type="entry name" value="PPM-type_phosphatase-like_dom"/>
</dbReference>
<evidence type="ECO:0000259" key="4">
    <source>
        <dbReference type="PROSITE" id="PS50885"/>
    </source>
</evidence>
<dbReference type="AlphaFoldDB" id="A0A8J6PWI5"/>
<evidence type="ECO:0000259" key="5">
    <source>
        <dbReference type="PROSITE" id="PS51746"/>
    </source>
</evidence>
<evidence type="ECO:0000256" key="3">
    <source>
        <dbReference type="SAM" id="Phobius"/>
    </source>
</evidence>
<dbReference type="EMBL" id="JACVVX010000003">
    <property type="protein sequence ID" value="MBD0415472.1"/>
    <property type="molecule type" value="Genomic_DNA"/>
</dbReference>
<name>A0A8J6PWI5_9HYPH</name>
<dbReference type="GO" id="GO:0007165">
    <property type="term" value="P:signal transduction"/>
    <property type="evidence" value="ECO:0007669"/>
    <property type="project" value="InterPro"/>
</dbReference>
<dbReference type="PROSITE" id="PS50885">
    <property type="entry name" value="HAMP"/>
    <property type="match status" value="1"/>
</dbReference>
<protein>
    <submittedName>
        <fullName evidence="6">SpoIIE family protein phosphatase</fullName>
    </submittedName>
</protein>
<sequence>MTLTRRLVLMVAACIALAILSISLVFGYLGRNALIEQAEEQAQAIARIVAESARLTEISLEEMEGVVIDDLSILAFAIGSMNTLSPGELGNRLAEIVARGNASSIWLVDSNLRVIANSIGDYGAIIEGETLPIGLPRHALDALTSGKRFTLELGSPIDGVQYVGVRVDGGRALIAGQPITVLDPVRAANSVPVLLAALLNRDEIQAIQIFDDTMRMTAKIGDELPVDDVNELVDDSISGAAPSSDLWENKLLVAAPIRDSAGIAIGSTVIALSTKRLDAMLSSYLLYGAIAAAIVFALGSAIAGVFAGRITRPVAAMTHAAREIDGRTFQPESLNGLAAQSDELGTLARVFQHMAIEVQAREEHLESLVRARTIELEQKNHLLEESKRRVEAELDAARSLQAAILPQALPAHPSYDGKATMVPARELGGDFYDFFAIDDRHLGIVIADVSGKGVPAAFFMAISRTVLQSTARESHSAGTCLAAANTVICSQNPMDLFVTTFYGILDTETGDFTYANGGHNPPLMIRRADGSVADLPRTGGMALGVMPGLSYSEKKVHLNAGDTLFLYTDGISEAMDSEGREFTEGRLKDALIDAHAQHVDLVISGVTDAVGRFVDGAEQSDDITCLVIRYKGARETLDSPTELARAS</sequence>
<evidence type="ECO:0000313" key="7">
    <source>
        <dbReference type="Proteomes" id="UP000643405"/>
    </source>
</evidence>
<keyword evidence="7" id="KW-1185">Reference proteome</keyword>
<dbReference type="Gene3D" id="3.60.40.10">
    <property type="entry name" value="PPM-type phosphatase domain"/>
    <property type="match status" value="1"/>
</dbReference>
<feature type="domain" description="PPM-type phosphatase" evidence="5">
    <location>
        <begin position="415"/>
        <end position="630"/>
    </location>
</feature>
<keyword evidence="1" id="KW-0378">Hydrolase</keyword>
<dbReference type="Proteomes" id="UP000643405">
    <property type="component" value="Unassembled WGS sequence"/>
</dbReference>
<accession>A0A8J6PWI5</accession>
<comment type="caution">
    <text evidence="6">The sequence shown here is derived from an EMBL/GenBank/DDBJ whole genome shotgun (WGS) entry which is preliminary data.</text>
</comment>
<feature type="transmembrane region" description="Helical" evidence="3">
    <location>
        <begin position="7"/>
        <end position="29"/>
    </location>
</feature>
<dbReference type="InterPro" id="IPR036457">
    <property type="entry name" value="PPM-type-like_dom_sf"/>
</dbReference>